<evidence type="ECO:0000313" key="2">
    <source>
        <dbReference type="Proteomes" id="UP000790377"/>
    </source>
</evidence>
<sequence length="231" mass="26369">MTQQNDNLTGRAFTGKAYWRVQRHVCRAEDRLADEVEAVASSALIVIDARKVNEGEMSDRHTPSFLSLNKPILPREMVRAASVHPRLGVHHWHQPEFLRVLYPQRDWERVRMIISYVCGSNFGDMIKIEWGQRSLSLSTWGDSLRGILRPVKRLKLVRIAIGEHTLNQSDLPVTKTRRACKSALVQAPLAGEILSTLYLEWLSGRRSLAQVDAASIEHSRLHLSVRTMLEF</sequence>
<gene>
    <name evidence="1" type="ORF">BJ138DRAFT_1099351</name>
</gene>
<protein>
    <submittedName>
        <fullName evidence="1">Uncharacterized protein</fullName>
    </submittedName>
</protein>
<reference evidence="1" key="1">
    <citation type="journal article" date="2021" name="New Phytol.">
        <title>Evolutionary innovations through gain and loss of genes in the ectomycorrhizal Boletales.</title>
        <authorList>
            <person name="Wu G."/>
            <person name="Miyauchi S."/>
            <person name="Morin E."/>
            <person name="Kuo A."/>
            <person name="Drula E."/>
            <person name="Varga T."/>
            <person name="Kohler A."/>
            <person name="Feng B."/>
            <person name="Cao Y."/>
            <person name="Lipzen A."/>
            <person name="Daum C."/>
            <person name="Hundley H."/>
            <person name="Pangilinan J."/>
            <person name="Johnson J."/>
            <person name="Barry K."/>
            <person name="LaButti K."/>
            <person name="Ng V."/>
            <person name="Ahrendt S."/>
            <person name="Min B."/>
            <person name="Choi I.G."/>
            <person name="Park H."/>
            <person name="Plett J.M."/>
            <person name="Magnuson J."/>
            <person name="Spatafora J.W."/>
            <person name="Nagy L.G."/>
            <person name="Henrissat B."/>
            <person name="Grigoriev I.V."/>
            <person name="Yang Z.L."/>
            <person name="Xu J."/>
            <person name="Martin F.M."/>
        </authorList>
    </citation>
    <scope>NUCLEOTIDE SEQUENCE</scope>
    <source>
        <strain evidence="1">ATCC 28755</strain>
    </source>
</reference>
<organism evidence="1 2">
    <name type="scientific">Hygrophoropsis aurantiaca</name>
    <dbReference type="NCBI Taxonomy" id="72124"/>
    <lineage>
        <taxon>Eukaryota</taxon>
        <taxon>Fungi</taxon>
        <taxon>Dikarya</taxon>
        <taxon>Basidiomycota</taxon>
        <taxon>Agaricomycotina</taxon>
        <taxon>Agaricomycetes</taxon>
        <taxon>Agaricomycetidae</taxon>
        <taxon>Boletales</taxon>
        <taxon>Coniophorineae</taxon>
        <taxon>Hygrophoropsidaceae</taxon>
        <taxon>Hygrophoropsis</taxon>
    </lineage>
</organism>
<accession>A0ACB8AK46</accession>
<evidence type="ECO:0000313" key="1">
    <source>
        <dbReference type="EMBL" id="KAH7913565.1"/>
    </source>
</evidence>
<keyword evidence="2" id="KW-1185">Reference proteome</keyword>
<proteinExistence type="predicted"/>
<dbReference type="Proteomes" id="UP000790377">
    <property type="component" value="Unassembled WGS sequence"/>
</dbReference>
<name>A0ACB8AK46_9AGAM</name>
<comment type="caution">
    <text evidence="1">The sequence shown here is derived from an EMBL/GenBank/DDBJ whole genome shotgun (WGS) entry which is preliminary data.</text>
</comment>
<dbReference type="EMBL" id="MU267628">
    <property type="protein sequence ID" value="KAH7913565.1"/>
    <property type="molecule type" value="Genomic_DNA"/>
</dbReference>